<feature type="compositionally biased region" description="Pro residues" evidence="1">
    <location>
        <begin position="54"/>
        <end position="82"/>
    </location>
</feature>
<dbReference type="RefSeq" id="WP_378161009.1">
    <property type="nucleotide sequence ID" value="NZ_JBHSBU010000001.1"/>
</dbReference>
<gene>
    <name evidence="2" type="ORF">ACFOW7_03350</name>
</gene>
<comment type="caution">
    <text evidence="2">The sequence shown here is derived from an EMBL/GenBank/DDBJ whole genome shotgun (WGS) entry which is preliminary data.</text>
</comment>
<name>A0ABV8MM98_9NEIS</name>
<evidence type="ECO:0000256" key="1">
    <source>
        <dbReference type="SAM" id="MobiDB-lite"/>
    </source>
</evidence>
<feature type="compositionally biased region" description="Basic and acidic residues" evidence="1">
    <location>
        <begin position="31"/>
        <end position="53"/>
    </location>
</feature>
<proteinExistence type="predicted"/>
<dbReference type="EMBL" id="JBHSBU010000001">
    <property type="protein sequence ID" value="MFC4158390.1"/>
    <property type="molecule type" value="Genomic_DNA"/>
</dbReference>
<evidence type="ECO:0000313" key="2">
    <source>
        <dbReference type="EMBL" id="MFC4158390.1"/>
    </source>
</evidence>
<feature type="compositionally biased region" description="Polar residues" evidence="1">
    <location>
        <begin position="1"/>
        <end position="11"/>
    </location>
</feature>
<organism evidence="2 3">
    <name type="scientific">Chitinimonas lacunae</name>
    <dbReference type="NCBI Taxonomy" id="1963018"/>
    <lineage>
        <taxon>Bacteria</taxon>
        <taxon>Pseudomonadati</taxon>
        <taxon>Pseudomonadota</taxon>
        <taxon>Betaproteobacteria</taxon>
        <taxon>Neisseriales</taxon>
        <taxon>Chitinibacteraceae</taxon>
        <taxon>Chitinimonas</taxon>
    </lineage>
</organism>
<feature type="region of interest" description="Disordered" evidence="1">
    <location>
        <begin position="1"/>
        <end position="82"/>
    </location>
</feature>
<accession>A0ABV8MM98</accession>
<sequence length="82" mass="9208">MYNPDSCQDRPSTAWHASPGLPPATWPDEPLPTRDIEPIHVPDPELEHYHRPIGDPPYHCPQHPPFEPPPRPGSPAPVPAFR</sequence>
<protein>
    <submittedName>
        <fullName evidence="2">Uncharacterized protein</fullName>
    </submittedName>
</protein>
<reference evidence="3" key="1">
    <citation type="journal article" date="2019" name="Int. J. Syst. Evol. Microbiol.">
        <title>The Global Catalogue of Microorganisms (GCM) 10K type strain sequencing project: providing services to taxonomists for standard genome sequencing and annotation.</title>
        <authorList>
            <consortium name="The Broad Institute Genomics Platform"/>
            <consortium name="The Broad Institute Genome Sequencing Center for Infectious Disease"/>
            <person name="Wu L."/>
            <person name="Ma J."/>
        </authorList>
    </citation>
    <scope>NUCLEOTIDE SEQUENCE [LARGE SCALE GENOMIC DNA]</scope>
    <source>
        <strain evidence="3">LMG 29894</strain>
    </source>
</reference>
<keyword evidence="3" id="KW-1185">Reference proteome</keyword>
<evidence type="ECO:0000313" key="3">
    <source>
        <dbReference type="Proteomes" id="UP001595791"/>
    </source>
</evidence>
<dbReference type="Proteomes" id="UP001595791">
    <property type="component" value="Unassembled WGS sequence"/>
</dbReference>